<dbReference type="Proteomes" id="UP001597183">
    <property type="component" value="Unassembled WGS sequence"/>
</dbReference>
<organism evidence="9 10">
    <name type="scientific">Actinoplanes sichuanensis</name>
    <dbReference type="NCBI Taxonomy" id="512349"/>
    <lineage>
        <taxon>Bacteria</taxon>
        <taxon>Bacillati</taxon>
        <taxon>Actinomycetota</taxon>
        <taxon>Actinomycetes</taxon>
        <taxon>Micromonosporales</taxon>
        <taxon>Micromonosporaceae</taxon>
        <taxon>Actinoplanes</taxon>
    </lineage>
</organism>
<feature type="transmembrane region" description="Helical" evidence="7">
    <location>
        <begin position="308"/>
        <end position="327"/>
    </location>
</feature>
<evidence type="ECO:0000256" key="3">
    <source>
        <dbReference type="ARBA" id="ARBA00022801"/>
    </source>
</evidence>
<keyword evidence="7" id="KW-0472">Membrane</keyword>
<feature type="transmembrane region" description="Helical" evidence="7">
    <location>
        <begin position="285"/>
        <end position="302"/>
    </location>
</feature>
<keyword evidence="3 6" id="KW-0378">Hydrolase</keyword>
<evidence type="ECO:0000256" key="1">
    <source>
        <dbReference type="ARBA" id="ARBA00022670"/>
    </source>
</evidence>
<keyword evidence="7" id="KW-0812">Transmembrane</keyword>
<evidence type="ECO:0000313" key="10">
    <source>
        <dbReference type="Proteomes" id="UP001597183"/>
    </source>
</evidence>
<accession>A0ABW4A5Z1</accession>
<keyword evidence="5 6" id="KW-0482">Metalloprotease</keyword>
<dbReference type="InterPro" id="IPR036628">
    <property type="entry name" value="Clp_N_dom_sf"/>
</dbReference>
<evidence type="ECO:0000256" key="2">
    <source>
        <dbReference type="ARBA" id="ARBA00022723"/>
    </source>
</evidence>
<dbReference type="RefSeq" id="WP_317794771.1">
    <property type="nucleotide sequence ID" value="NZ_AP028461.1"/>
</dbReference>
<evidence type="ECO:0000313" key="9">
    <source>
        <dbReference type="EMBL" id="MFD1366022.1"/>
    </source>
</evidence>
<proteinExistence type="inferred from homology"/>
<dbReference type="SUPFAM" id="SSF81923">
    <property type="entry name" value="Double Clp-N motif"/>
    <property type="match status" value="1"/>
</dbReference>
<comment type="caution">
    <text evidence="9">The sequence shown here is derived from an EMBL/GenBank/DDBJ whole genome shotgun (WGS) entry which is preliminary data.</text>
</comment>
<dbReference type="InterPro" id="IPR001915">
    <property type="entry name" value="Peptidase_M48"/>
</dbReference>
<feature type="transmembrane region" description="Helical" evidence="7">
    <location>
        <begin position="153"/>
        <end position="173"/>
    </location>
</feature>
<keyword evidence="10" id="KW-1185">Reference proteome</keyword>
<protein>
    <submittedName>
        <fullName evidence="9">M48 family metalloprotease</fullName>
        <ecNumber evidence="9">3.4.24.-</ecNumber>
    </submittedName>
</protein>
<gene>
    <name evidence="9" type="ORF">ACFQ5G_11765</name>
</gene>
<evidence type="ECO:0000256" key="7">
    <source>
        <dbReference type="SAM" id="Phobius"/>
    </source>
</evidence>
<feature type="domain" description="Peptidase M48" evidence="8">
    <location>
        <begin position="254"/>
        <end position="374"/>
    </location>
</feature>
<sequence>MKMTDQALRALVVAAETAHGLGEKPVNSYHLLVGLSAADGGARHAMGLDSERLRGVGAVRVYMTAADVVERARVDGSDRTTTTELLRAVLDIDEGAAALLRDAGSDTTALAAALDGHRTCCGESGDGDIRVALGEIGSRAEVLPGRGRAVARAIANLLAYLLLGVVVLAVTWETSGPEMVVAVAGVAFLLRLGVAALVARRRLGRALAGIPAMTAGPDELRSLRAALGLRELEIRVHPGATVDRCHRWRGRGWVVVSEVLDAQPEALRFVLWHEMAHLARRDGPIRAMCAAVLIGLGTGALLSFDLRAMLVVAVGGLLVTVASYWWSESACDRIAVRQAGPAGMRAWADLMGSGSRWGWLTHPPTAWRIRAARAR</sequence>
<evidence type="ECO:0000256" key="4">
    <source>
        <dbReference type="ARBA" id="ARBA00022833"/>
    </source>
</evidence>
<name>A0ABW4A5Z1_9ACTN</name>
<evidence type="ECO:0000259" key="8">
    <source>
        <dbReference type="Pfam" id="PF01435"/>
    </source>
</evidence>
<keyword evidence="7" id="KW-1133">Transmembrane helix</keyword>
<dbReference type="GO" id="GO:0008237">
    <property type="term" value="F:metallopeptidase activity"/>
    <property type="evidence" value="ECO:0007669"/>
    <property type="project" value="UniProtKB-KW"/>
</dbReference>
<reference evidence="10" key="1">
    <citation type="journal article" date="2019" name="Int. J. Syst. Evol. Microbiol.">
        <title>The Global Catalogue of Microorganisms (GCM) 10K type strain sequencing project: providing services to taxonomists for standard genome sequencing and annotation.</title>
        <authorList>
            <consortium name="The Broad Institute Genomics Platform"/>
            <consortium name="The Broad Institute Genome Sequencing Center for Infectious Disease"/>
            <person name="Wu L."/>
            <person name="Ma J."/>
        </authorList>
    </citation>
    <scope>NUCLEOTIDE SEQUENCE [LARGE SCALE GENOMIC DNA]</scope>
    <source>
        <strain evidence="10">CCM 7526</strain>
    </source>
</reference>
<feature type="transmembrane region" description="Helical" evidence="7">
    <location>
        <begin position="179"/>
        <end position="199"/>
    </location>
</feature>
<comment type="similarity">
    <text evidence="6">Belongs to the peptidase M48 family.</text>
</comment>
<comment type="cofactor">
    <cofactor evidence="6">
        <name>Zn(2+)</name>
        <dbReference type="ChEBI" id="CHEBI:29105"/>
    </cofactor>
    <text evidence="6">Binds 1 zinc ion per subunit.</text>
</comment>
<keyword evidence="4 6" id="KW-0862">Zinc</keyword>
<dbReference type="EMBL" id="JBHTMK010000015">
    <property type="protein sequence ID" value="MFD1366022.1"/>
    <property type="molecule type" value="Genomic_DNA"/>
</dbReference>
<evidence type="ECO:0000256" key="6">
    <source>
        <dbReference type="RuleBase" id="RU003983"/>
    </source>
</evidence>
<keyword evidence="2" id="KW-0479">Metal-binding</keyword>
<dbReference type="EC" id="3.4.24.-" evidence="9"/>
<keyword evidence="1 6" id="KW-0645">Protease</keyword>
<evidence type="ECO:0000256" key="5">
    <source>
        <dbReference type="ARBA" id="ARBA00023049"/>
    </source>
</evidence>
<dbReference type="Pfam" id="PF01435">
    <property type="entry name" value="Peptidase_M48"/>
    <property type="match status" value="1"/>
</dbReference>